<dbReference type="EMBL" id="ML977519">
    <property type="protein sequence ID" value="KAF2124558.1"/>
    <property type="molecule type" value="Genomic_DNA"/>
</dbReference>
<feature type="region of interest" description="Disordered" evidence="1">
    <location>
        <begin position="1"/>
        <end position="20"/>
    </location>
</feature>
<reference evidence="2" key="1">
    <citation type="journal article" date="2020" name="Stud. Mycol.">
        <title>101 Dothideomycetes genomes: a test case for predicting lifestyles and emergence of pathogens.</title>
        <authorList>
            <person name="Haridas S."/>
            <person name="Albert R."/>
            <person name="Binder M."/>
            <person name="Bloem J."/>
            <person name="Labutti K."/>
            <person name="Salamov A."/>
            <person name="Andreopoulos B."/>
            <person name="Baker S."/>
            <person name="Barry K."/>
            <person name="Bills G."/>
            <person name="Bluhm B."/>
            <person name="Cannon C."/>
            <person name="Castanera R."/>
            <person name="Culley D."/>
            <person name="Daum C."/>
            <person name="Ezra D."/>
            <person name="Gonzalez J."/>
            <person name="Henrissat B."/>
            <person name="Kuo A."/>
            <person name="Liang C."/>
            <person name="Lipzen A."/>
            <person name="Lutzoni F."/>
            <person name="Magnuson J."/>
            <person name="Mondo S."/>
            <person name="Nolan M."/>
            <person name="Ohm R."/>
            <person name="Pangilinan J."/>
            <person name="Park H.-J."/>
            <person name="Ramirez L."/>
            <person name="Alfaro M."/>
            <person name="Sun H."/>
            <person name="Tritt A."/>
            <person name="Yoshinaga Y."/>
            <person name="Zwiers L.-H."/>
            <person name="Turgeon B."/>
            <person name="Goodwin S."/>
            <person name="Spatafora J."/>
            <person name="Crous P."/>
            <person name="Grigoriev I."/>
        </authorList>
    </citation>
    <scope>NUCLEOTIDE SEQUENCE</scope>
    <source>
        <strain evidence="2">CBS 119687</strain>
    </source>
</reference>
<evidence type="ECO:0000256" key="1">
    <source>
        <dbReference type="SAM" id="MobiDB-lite"/>
    </source>
</evidence>
<dbReference type="Proteomes" id="UP000799771">
    <property type="component" value="Unassembled WGS sequence"/>
</dbReference>
<dbReference type="RefSeq" id="XP_033518951.1">
    <property type="nucleotide sequence ID" value="XM_033664432.1"/>
</dbReference>
<protein>
    <submittedName>
        <fullName evidence="2">Uncharacterized protein</fullName>
    </submittedName>
</protein>
<dbReference type="GeneID" id="54404864"/>
<evidence type="ECO:0000313" key="2">
    <source>
        <dbReference type="EMBL" id="KAF2124558.1"/>
    </source>
</evidence>
<accession>A0A6A6A1G1</accession>
<sequence length="222" mass="26753">MHQFRSKAKTQQQKKGAKQQKEDIILQKRLEYIKTLPVERAQDYRLTITLLSSAFRTSPHNTSSSHKRWVFDWGGGIDGPRQIRKGESWLTWFILSEGPDLFWNQWQDPSHAREHYIRDRAIAVWEQTNKDLVDYQRGQAKQVVEALNERACIETQFERVNLSLYFREYAELRFKREREEGVDEIRDTTGDVWFFVEFQWPEELRRMGELEEEWRVERGSVR</sequence>
<dbReference type="AlphaFoldDB" id="A0A6A6A1G1"/>
<keyword evidence="3" id="KW-1185">Reference proteome</keyword>
<proteinExistence type="predicted"/>
<name>A0A6A6A1G1_9PLEO</name>
<organism evidence="2 3">
    <name type="scientific">Dothidotthia symphoricarpi CBS 119687</name>
    <dbReference type="NCBI Taxonomy" id="1392245"/>
    <lineage>
        <taxon>Eukaryota</taxon>
        <taxon>Fungi</taxon>
        <taxon>Dikarya</taxon>
        <taxon>Ascomycota</taxon>
        <taxon>Pezizomycotina</taxon>
        <taxon>Dothideomycetes</taxon>
        <taxon>Pleosporomycetidae</taxon>
        <taxon>Pleosporales</taxon>
        <taxon>Dothidotthiaceae</taxon>
        <taxon>Dothidotthia</taxon>
    </lineage>
</organism>
<dbReference type="OrthoDB" id="5279806at2759"/>
<evidence type="ECO:0000313" key="3">
    <source>
        <dbReference type="Proteomes" id="UP000799771"/>
    </source>
</evidence>
<gene>
    <name evidence="2" type="ORF">P153DRAFT_302102</name>
</gene>